<accession>A0A4U1BWP3</accession>
<protein>
    <submittedName>
        <fullName evidence="1">Uncharacterized protein</fullName>
    </submittedName>
</protein>
<gene>
    <name evidence="1" type="ORF">FA046_13245</name>
</gene>
<evidence type="ECO:0000313" key="2">
    <source>
        <dbReference type="Proteomes" id="UP000308181"/>
    </source>
</evidence>
<dbReference type="AlphaFoldDB" id="A0A4U1BWP3"/>
<dbReference type="EMBL" id="SWBP01000004">
    <property type="protein sequence ID" value="TKB97028.1"/>
    <property type="molecule type" value="Genomic_DNA"/>
</dbReference>
<reference evidence="1 2" key="1">
    <citation type="submission" date="2019-04" db="EMBL/GenBank/DDBJ databases">
        <title>Pedobacter sp. AR-3-17 sp. nov., isolated from Arctic soil.</title>
        <authorList>
            <person name="Dahal R.H."/>
            <person name="Kim D.-U."/>
        </authorList>
    </citation>
    <scope>NUCLEOTIDE SEQUENCE [LARGE SCALE GENOMIC DNA]</scope>
    <source>
        <strain evidence="1 2">AR-3-17</strain>
    </source>
</reference>
<dbReference type="Proteomes" id="UP000308181">
    <property type="component" value="Unassembled WGS sequence"/>
</dbReference>
<organism evidence="1 2">
    <name type="scientific">Pedobacter cryophilus</name>
    <dbReference type="NCBI Taxonomy" id="2571271"/>
    <lineage>
        <taxon>Bacteria</taxon>
        <taxon>Pseudomonadati</taxon>
        <taxon>Bacteroidota</taxon>
        <taxon>Sphingobacteriia</taxon>
        <taxon>Sphingobacteriales</taxon>
        <taxon>Sphingobacteriaceae</taxon>
        <taxon>Pedobacter</taxon>
    </lineage>
</organism>
<name>A0A4U1BWP3_9SPHI</name>
<evidence type="ECO:0000313" key="1">
    <source>
        <dbReference type="EMBL" id="TKB97028.1"/>
    </source>
</evidence>
<comment type="caution">
    <text evidence="1">The sequence shown here is derived from an EMBL/GenBank/DDBJ whole genome shotgun (WGS) entry which is preliminary data.</text>
</comment>
<sequence>MKIRNTQGGKRIEVFDGRIYNFELLKPDKKRYFNYYCPQEFHKTFPNIEELHHVSAVIAFIEKYVRENRTDK</sequence>
<keyword evidence="2" id="KW-1185">Reference proteome</keyword>
<proteinExistence type="predicted"/>